<name>A0A4S3M3E5_9FLAO</name>
<evidence type="ECO:0000313" key="1">
    <source>
        <dbReference type="EMBL" id="THD68801.1"/>
    </source>
</evidence>
<protein>
    <submittedName>
        <fullName evidence="1">Uncharacterized protein</fullName>
    </submittedName>
</protein>
<proteinExistence type="predicted"/>
<sequence length="234" mass="27632">MRYCAILLIVFGGFGSRAQESSAETLFRELQLEIWQIEEHLTDELADRSFNYSYLIIKEDDTTKYEANFDPRRPSEERWQLTAYNDSTPSKHHKKEFREFRTAPVERPHALIDTTRIAILENSETKLAIEFYYNKEELPEHLEYLKKCKGVAWFSKTSKHLERTEISNTAPLEFRLLPVHSFHRSVFFEPAGRDKTLLIKEEQTEIMADVFGRTTRVKEIKSYSNYEIISEGHK</sequence>
<dbReference type="RefSeq" id="WP_136334291.1">
    <property type="nucleotide sequence ID" value="NZ_QXMP01000007.1"/>
</dbReference>
<comment type="caution">
    <text evidence="1">The sequence shown here is derived from an EMBL/GenBank/DDBJ whole genome shotgun (WGS) entry which is preliminary data.</text>
</comment>
<dbReference type="Proteomes" id="UP000305939">
    <property type="component" value="Unassembled WGS sequence"/>
</dbReference>
<dbReference type="EMBL" id="SSMC01000001">
    <property type="protein sequence ID" value="THD68801.1"/>
    <property type="molecule type" value="Genomic_DNA"/>
</dbReference>
<evidence type="ECO:0000313" key="2">
    <source>
        <dbReference type="Proteomes" id="UP000305939"/>
    </source>
</evidence>
<organism evidence="1 2">
    <name type="scientific">Robertkochia marina</name>
    <dbReference type="NCBI Taxonomy" id="1227945"/>
    <lineage>
        <taxon>Bacteria</taxon>
        <taxon>Pseudomonadati</taxon>
        <taxon>Bacteroidota</taxon>
        <taxon>Flavobacteriia</taxon>
        <taxon>Flavobacteriales</taxon>
        <taxon>Flavobacteriaceae</taxon>
        <taxon>Robertkochia</taxon>
    </lineage>
</organism>
<keyword evidence="2" id="KW-1185">Reference proteome</keyword>
<accession>A0A4S3M3E5</accession>
<gene>
    <name evidence="1" type="ORF">E7Z59_00285</name>
</gene>
<dbReference type="AlphaFoldDB" id="A0A4S3M3E5"/>
<reference evidence="1 2" key="1">
    <citation type="submission" date="2019-04" db="EMBL/GenBank/DDBJ databases">
        <title>Draft genome sequence of Robertkochia marina CC-AMO-30D.</title>
        <authorList>
            <person name="Hameed A."/>
            <person name="Lin S.-Y."/>
            <person name="Shahina M."/>
            <person name="Lai W.-A."/>
            <person name="Young C.-C."/>
        </authorList>
    </citation>
    <scope>NUCLEOTIDE SEQUENCE [LARGE SCALE GENOMIC DNA]</scope>
    <source>
        <strain evidence="1 2">CC-AMO-30D</strain>
    </source>
</reference>